<proteinExistence type="predicted"/>
<evidence type="ECO:0000313" key="3">
    <source>
        <dbReference type="Proteomes" id="UP001231197"/>
    </source>
</evidence>
<sequence length="74" mass="8563">MENTEDLIGTEAIEKIKNLLDNNKLAMMATKLDGMPFSVCPMTTQEIDEHGKLWFFTGKNSEHYRELKRDNELS</sequence>
<dbReference type="Proteomes" id="UP001231197">
    <property type="component" value="Unassembled WGS sequence"/>
</dbReference>
<evidence type="ECO:0000259" key="1">
    <source>
        <dbReference type="Pfam" id="PF16242"/>
    </source>
</evidence>
<dbReference type="RefSeq" id="WP_290207940.1">
    <property type="nucleotide sequence ID" value="NZ_JASDDK010000015.1"/>
</dbReference>
<reference evidence="2 3" key="1">
    <citation type="journal article" date="2023" name="Int. J. Syst. Evol. Microbiol.">
        <title>Winogradskyella bathintestinalis sp. nov., isolated from the intestine of the deep-sea loosejaw dragonfish, Malacosteus niger.</title>
        <authorList>
            <person name="Uniacke-Lowe S."/>
            <person name="Johnson C.N."/>
            <person name="Stanton C."/>
            <person name="Hill C."/>
            <person name="Ross P."/>
        </authorList>
    </citation>
    <scope>NUCLEOTIDE SEQUENCE [LARGE SCALE GENOMIC DNA]</scope>
    <source>
        <strain evidence="2 3">APC 3343</strain>
    </source>
</reference>
<organism evidence="2 3">
    <name type="scientific">Winogradskyella bathintestinalis</name>
    <dbReference type="NCBI Taxonomy" id="3035208"/>
    <lineage>
        <taxon>Bacteria</taxon>
        <taxon>Pseudomonadati</taxon>
        <taxon>Bacteroidota</taxon>
        <taxon>Flavobacteriia</taxon>
        <taxon>Flavobacteriales</taxon>
        <taxon>Flavobacteriaceae</taxon>
        <taxon>Winogradskyella</taxon>
    </lineage>
</organism>
<dbReference type="SUPFAM" id="SSF50475">
    <property type="entry name" value="FMN-binding split barrel"/>
    <property type="match status" value="1"/>
</dbReference>
<feature type="domain" description="General stress protein FMN-binding split barrel" evidence="1">
    <location>
        <begin position="11"/>
        <end position="72"/>
    </location>
</feature>
<dbReference type="Pfam" id="PF16242">
    <property type="entry name" value="Pyrid_ox_like"/>
    <property type="match status" value="1"/>
</dbReference>
<evidence type="ECO:0000313" key="2">
    <source>
        <dbReference type="EMBL" id="MDN3494238.1"/>
    </source>
</evidence>
<protein>
    <submittedName>
        <fullName evidence="2">Pyridoxamine 5'-phosphate oxidase family protein</fullName>
    </submittedName>
</protein>
<comment type="caution">
    <text evidence="2">The sequence shown here is derived from an EMBL/GenBank/DDBJ whole genome shotgun (WGS) entry which is preliminary data.</text>
</comment>
<keyword evidence="3" id="KW-1185">Reference proteome</keyword>
<dbReference type="InterPro" id="IPR012349">
    <property type="entry name" value="Split_barrel_FMN-bd"/>
</dbReference>
<dbReference type="Gene3D" id="2.30.110.10">
    <property type="entry name" value="Electron Transport, Fmn-binding Protein, Chain A"/>
    <property type="match status" value="1"/>
</dbReference>
<dbReference type="EMBL" id="JASDDK010000015">
    <property type="protein sequence ID" value="MDN3494238.1"/>
    <property type="molecule type" value="Genomic_DNA"/>
</dbReference>
<name>A0ABT7ZZ06_9FLAO</name>
<dbReference type="InterPro" id="IPR038725">
    <property type="entry name" value="YdaG_split_barrel_FMN-bd"/>
</dbReference>
<accession>A0ABT7ZZ06</accession>
<gene>
    <name evidence="2" type="ORF">QMA06_16070</name>
</gene>